<dbReference type="RefSeq" id="WP_270334877.1">
    <property type="nucleotide sequence ID" value="NZ_JAQDEX010000017.1"/>
</dbReference>
<keyword evidence="1" id="KW-0812">Transmembrane</keyword>
<keyword evidence="1" id="KW-1133">Transmembrane helix</keyword>
<protein>
    <submittedName>
        <fullName evidence="2">Uncharacterized protein</fullName>
    </submittedName>
</protein>
<evidence type="ECO:0000313" key="3">
    <source>
        <dbReference type="Proteomes" id="UP000707535"/>
    </source>
</evidence>
<comment type="caution">
    <text evidence="2">The sequence shown here is derived from an EMBL/GenBank/DDBJ whole genome shotgun (WGS) entry which is preliminary data.</text>
</comment>
<evidence type="ECO:0000313" key="2">
    <source>
        <dbReference type="EMBL" id="HJE96510.1"/>
    </source>
</evidence>
<reference evidence="2" key="2">
    <citation type="submission" date="2021-09" db="EMBL/GenBank/DDBJ databases">
        <authorList>
            <person name="Gilroy R."/>
        </authorList>
    </citation>
    <scope>NUCLEOTIDE SEQUENCE</scope>
    <source>
        <strain evidence="2">CHK174-6876</strain>
    </source>
</reference>
<name>A0A921F6X9_9LACO</name>
<dbReference type="Proteomes" id="UP000707535">
    <property type="component" value="Unassembled WGS sequence"/>
</dbReference>
<sequence>MTLDKQQIDLLEKVEQNNIQPDAAYSDDLLSDLVFKEKYVHYTLSSNAMTGRYQIKQLYLTEKGKVELALALETQHQIDDSNRKIILFIGGLFLGLVLGKLVFHI</sequence>
<keyword evidence="1" id="KW-0472">Membrane</keyword>
<proteinExistence type="predicted"/>
<gene>
    <name evidence="2" type="ORF">K8V00_02720</name>
</gene>
<organism evidence="2 3">
    <name type="scientific">Ligilactobacillus acidipiscis</name>
    <dbReference type="NCBI Taxonomy" id="89059"/>
    <lineage>
        <taxon>Bacteria</taxon>
        <taxon>Bacillati</taxon>
        <taxon>Bacillota</taxon>
        <taxon>Bacilli</taxon>
        <taxon>Lactobacillales</taxon>
        <taxon>Lactobacillaceae</taxon>
        <taxon>Ligilactobacillus</taxon>
    </lineage>
</organism>
<dbReference type="AlphaFoldDB" id="A0A921F6X9"/>
<evidence type="ECO:0000256" key="1">
    <source>
        <dbReference type="SAM" id="Phobius"/>
    </source>
</evidence>
<reference evidence="2" key="1">
    <citation type="journal article" date="2021" name="PeerJ">
        <title>Extensive microbial diversity within the chicken gut microbiome revealed by metagenomics and culture.</title>
        <authorList>
            <person name="Gilroy R."/>
            <person name="Ravi A."/>
            <person name="Getino M."/>
            <person name="Pursley I."/>
            <person name="Horton D.L."/>
            <person name="Alikhan N.F."/>
            <person name="Baker D."/>
            <person name="Gharbi K."/>
            <person name="Hall N."/>
            <person name="Watson M."/>
            <person name="Adriaenssens E.M."/>
            <person name="Foster-Nyarko E."/>
            <person name="Jarju S."/>
            <person name="Secka A."/>
            <person name="Antonio M."/>
            <person name="Oren A."/>
            <person name="Chaudhuri R.R."/>
            <person name="La Ragione R."/>
            <person name="Hildebrand F."/>
            <person name="Pallen M.J."/>
        </authorList>
    </citation>
    <scope>NUCLEOTIDE SEQUENCE</scope>
    <source>
        <strain evidence="2">CHK174-6876</strain>
    </source>
</reference>
<accession>A0A921F6X9</accession>
<dbReference type="EMBL" id="DYXG01000024">
    <property type="protein sequence ID" value="HJE96510.1"/>
    <property type="molecule type" value="Genomic_DNA"/>
</dbReference>
<feature type="transmembrane region" description="Helical" evidence="1">
    <location>
        <begin position="85"/>
        <end position="103"/>
    </location>
</feature>